<dbReference type="Proteomes" id="UP001501303">
    <property type="component" value="Unassembled WGS sequence"/>
</dbReference>
<reference evidence="1 2" key="1">
    <citation type="journal article" date="2019" name="Int. J. Syst. Evol. Microbiol.">
        <title>The Global Catalogue of Microorganisms (GCM) 10K type strain sequencing project: providing services to taxonomists for standard genome sequencing and annotation.</title>
        <authorList>
            <consortium name="The Broad Institute Genomics Platform"/>
            <consortium name="The Broad Institute Genome Sequencing Center for Infectious Disease"/>
            <person name="Wu L."/>
            <person name="Ma J."/>
        </authorList>
    </citation>
    <scope>NUCLEOTIDE SEQUENCE [LARGE SCALE GENOMIC DNA]</scope>
    <source>
        <strain evidence="1 2">JCM 13581</strain>
    </source>
</reference>
<name>A0ABN2PG33_9ACTN</name>
<dbReference type="EMBL" id="BAAAMJ010000031">
    <property type="protein sequence ID" value="GAA1920875.1"/>
    <property type="molecule type" value="Genomic_DNA"/>
</dbReference>
<evidence type="ECO:0000313" key="2">
    <source>
        <dbReference type="Proteomes" id="UP001501303"/>
    </source>
</evidence>
<comment type="caution">
    <text evidence="1">The sequence shown here is derived from an EMBL/GenBank/DDBJ whole genome shotgun (WGS) entry which is preliminary data.</text>
</comment>
<sequence>MSGNLLHTGATVTCPHGARATALPAQSRVLVNGEPVASAADFYTVTGCPHTVGGTPRPCTTVRWTTGTGRVLVNGSAALLQGSAAQCYSASQVPQGPPAVSVVQQRVTGR</sequence>
<dbReference type="Pfam" id="PF14107">
    <property type="entry name" value="DUF4280"/>
    <property type="match status" value="1"/>
</dbReference>
<keyword evidence="2" id="KW-1185">Reference proteome</keyword>
<evidence type="ECO:0000313" key="1">
    <source>
        <dbReference type="EMBL" id="GAA1920875.1"/>
    </source>
</evidence>
<proteinExistence type="predicted"/>
<accession>A0ABN2PG33</accession>
<gene>
    <name evidence="1" type="ORF">GCM10009716_31900</name>
</gene>
<dbReference type="RefSeq" id="WP_344262860.1">
    <property type="nucleotide sequence ID" value="NZ_BAAAMJ010000031.1"/>
</dbReference>
<dbReference type="Gene3D" id="2.60.200.60">
    <property type="match status" value="1"/>
</dbReference>
<dbReference type="InterPro" id="IPR025460">
    <property type="entry name" value="DUF4280"/>
</dbReference>
<evidence type="ECO:0008006" key="3">
    <source>
        <dbReference type="Google" id="ProtNLM"/>
    </source>
</evidence>
<organism evidence="1 2">
    <name type="scientific">Streptomyces sodiiphilus</name>
    <dbReference type="NCBI Taxonomy" id="226217"/>
    <lineage>
        <taxon>Bacteria</taxon>
        <taxon>Bacillati</taxon>
        <taxon>Actinomycetota</taxon>
        <taxon>Actinomycetes</taxon>
        <taxon>Kitasatosporales</taxon>
        <taxon>Streptomycetaceae</taxon>
        <taxon>Streptomyces</taxon>
    </lineage>
</organism>
<protein>
    <recommendedName>
        <fullName evidence="3">DUF4280 domain-containing protein</fullName>
    </recommendedName>
</protein>